<evidence type="ECO:0000313" key="2">
    <source>
        <dbReference type="Proteomes" id="UP000554235"/>
    </source>
</evidence>
<reference evidence="1 2" key="1">
    <citation type="submission" date="2020-01" db="EMBL/GenBank/DDBJ databases">
        <title>Identification and distribution of gene clusters putatively required for synthesis of sphingolipid metabolism inhibitors in phylogenetically diverse species of the filamentous fungus Fusarium.</title>
        <authorList>
            <person name="Kim H.-S."/>
            <person name="Busman M."/>
            <person name="Brown D.W."/>
            <person name="Divon H."/>
            <person name="Uhlig S."/>
            <person name="Proctor R.H."/>
        </authorList>
    </citation>
    <scope>NUCLEOTIDE SEQUENCE [LARGE SCALE GENOMIC DNA]</scope>
    <source>
        <strain evidence="1 2">NRRL 20459</strain>
    </source>
</reference>
<sequence length="211" mass="23295">MAAPASKTIEDLNGKWVLVSIAPNSVSFKIWTLLTLFPPILQNKSLSDSTDAVLALQGIGYLTRSAIGLASITNHLNQYTGSSEVPDLSGTEFTYLENVQTASGLKGFEDTHCLDNQPREATNWLFGTVTNHVRWATPEDISDEFLIKGWLDEVEGKTLILTVSENKNKGWTLTKATGFQIINGERHYCERGVVEKGSKRAEVLLVFDYVS</sequence>
<dbReference type="PANTHER" id="PTHR38115">
    <property type="entry name" value="LIPOCALIN-LIKE DOMAIN-CONTAINING PROTEIN"/>
    <property type="match status" value="1"/>
</dbReference>
<dbReference type="EMBL" id="JAADYS010002008">
    <property type="protein sequence ID" value="KAF4460128.1"/>
    <property type="molecule type" value="Genomic_DNA"/>
</dbReference>
<organism evidence="1 2">
    <name type="scientific">Fusarium albosuccineum</name>
    <dbReference type="NCBI Taxonomy" id="1237068"/>
    <lineage>
        <taxon>Eukaryota</taxon>
        <taxon>Fungi</taxon>
        <taxon>Dikarya</taxon>
        <taxon>Ascomycota</taxon>
        <taxon>Pezizomycotina</taxon>
        <taxon>Sordariomycetes</taxon>
        <taxon>Hypocreomycetidae</taxon>
        <taxon>Hypocreales</taxon>
        <taxon>Nectriaceae</taxon>
        <taxon>Fusarium</taxon>
        <taxon>Fusarium decemcellulare species complex</taxon>
    </lineage>
</organism>
<protein>
    <recommendedName>
        <fullName evidence="3">Lipocalin-like domain-containing protein</fullName>
    </recommendedName>
</protein>
<dbReference type="Proteomes" id="UP000554235">
    <property type="component" value="Unassembled WGS sequence"/>
</dbReference>
<keyword evidence="2" id="KW-1185">Reference proteome</keyword>
<name>A0A8H4P7E2_9HYPO</name>
<evidence type="ECO:0000313" key="1">
    <source>
        <dbReference type="EMBL" id="KAF4460128.1"/>
    </source>
</evidence>
<accession>A0A8H4P7E2</accession>
<dbReference type="AlphaFoldDB" id="A0A8H4P7E2"/>
<comment type="caution">
    <text evidence="1">The sequence shown here is derived from an EMBL/GenBank/DDBJ whole genome shotgun (WGS) entry which is preliminary data.</text>
</comment>
<gene>
    <name evidence="1" type="ORF">FALBO_13099</name>
</gene>
<evidence type="ECO:0008006" key="3">
    <source>
        <dbReference type="Google" id="ProtNLM"/>
    </source>
</evidence>
<dbReference type="OrthoDB" id="425354at2759"/>
<dbReference type="InterPro" id="IPR053037">
    <property type="entry name" value="Pericyclase_pydY-like"/>
</dbReference>
<proteinExistence type="predicted"/>
<dbReference type="PANTHER" id="PTHR38115:SF1">
    <property type="entry name" value="LIPOCALIN-LIKE DOMAIN-CONTAINING PROTEIN"/>
    <property type="match status" value="1"/>
</dbReference>